<dbReference type="Pfam" id="PF13976">
    <property type="entry name" value="gag_pre-integrs"/>
    <property type="match status" value="1"/>
</dbReference>
<dbReference type="GO" id="GO:0003676">
    <property type="term" value="F:nucleic acid binding"/>
    <property type="evidence" value="ECO:0007669"/>
    <property type="project" value="InterPro"/>
</dbReference>
<keyword evidence="3" id="KW-1185">Reference proteome</keyword>
<dbReference type="Pfam" id="PF00665">
    <property type="entry name" value="rve"/>
    <property type="match status" value="1"/>
</dbReference>
<dbReference type="EMBL" id="KQ486106">
    <property type="protein sequence ID" value="KYP31352.1"/>
    <property type="molecule type" value="Genomic_DNA"/>
</dbReference>
<dbReference type="PROSITE" id="PS50994">
    <property type="entry name" value="INTEGRASE"/>
    <property type="match status" value="1"/>
</dbReference>
<dbReference type="InterPro" id="IPR039537">
    <property type="entry name" value="Retrotran_Ty1/copia-like"/>
</dbReference>
<name>A0A151QM64_CAJCA</name>
<accession>A0A151QM64</accession>
<dbReference type="InterPro" id="IPR057670">
    <property type="entry name" value="SH3_retrovirus"/>
</dbReference>
<evidence type="ECO:0000313" key="3">
    <source>
        <dbReference type="Proteomes" id="UP000075243"/>
    </source>
</evidence>
<dbReference type="InterPro" id="IPR025724">
    <property type="entry name" value="GAG-pre-integrase_dom"/>
</dbReference>
<evidence type="ECO:0000313" key="2">
    <source>
        <dbReference type="EMBL" id="KYP31352.1"/>
    </source>
</evidence>
<dbReference type="InterPro" id="IPR012337">
    <property type="entry name" value="RNaseH-like_sf"/>
</dbReference>
<sequence length="259" mass="30012">MEASLWHRRLGHISEKGLNFLAKKNVFLGLKSAELEKCSHCMAGKQTRVSFNKHPPSRKSELLELVHSDVCGPLKVKSFSGALYFVTFIDDCSRKLWVYALQRKDQVLEKFKEFHALVERQSGKKLKRIRTDNGGEYRGPFDVYCKQQGIRHEKTPPKTPQLNAERMNRTLLERVRCMLSDAKLPKHFWGEALYTAVHVINLTPTFILDSEVPDKIWFGKNASYDYLRVFDCKTFVHVPKDERSKLDTKTKQCIFIGYG</sequence>
<dbReference type="OMA" id="VINRTPC"/>
<reference evidence="2" key="1">
    <citation type="journal article" date="2012" name="Nat. Biotechnol.">
        <title>Draft genome sequence of pigeonpea (Cajanus cajan), an orphan legume crop of resource-poor farmers.</title>
        <authorList>
            <person name="Varshney R.K."/>
            <person name="Chen W."/>
            <person name="Li Y."/>
            <person name="Bharti A.K."/>
            <person name="Saxena R.K."/>
            <person name="Schlueter J.A."/>
            <person name="Donoghue M.T."/>
            <person name="Azam S."/>
            <person name="Fan G."/>
            <person name="Whaley A.M."/>
            <person name="Farmer A.D."/>
            <person name="Sheridan J."/>
            <person name="Iwata A."/>
            <person name="Tuteja R."/>
            <person name="Penmetsa R.V."/>
            <person name="Wu W."/>
            <person name="Upadhyaya H.D."/>
            <person name="Yang S.P."/>
            <person name="Shah T."/>
            <person name="Saxena K.B."/>
            <person name="Michael T."/>
            <person name="McCombie W.R."/>
            <person name="Yang B."/>
            <person name="Zhang G."/>
            <person name="Yang H."/>
            <person name="Wang J."/>
            <person name="Spillane C."/>
            <person name="Cook D.R."/>
            <person name="May G.D."/>
            <person name="Xu X."/>
            <person name="Jackson S.A."/>
        </authorList>
    </citation>
    <scope>NUCLEOTIDE SEQUENCE [LARGE SCALE GENOMIC DNA]</scope>
</reference>
<dbReference type="Gramene" id="C.cajan_45375.t">
    <property type="protein sequence ID" value="C.cajan_45375.t"/>
    <property type="gene ID" value="C.cajan_45375"/>
</dbReference>
<dbReference type="Gene3D" id="3.30.420.10">
    <property type="entry name" value="Ribonuclease H-like superfamily/Ribonuclease H"/>
    <property type="match status" value="1"/>
</dbReference>
<organism evidence="2 3">
    <name type="scientific">Cajanus cajan</name>
    <name type="common">Pigeon pea</name>
    <name type="synonym">Cajanus indicus</name>
    <dbReference type="NCBI Taxonomy" id="3821"/>
    <lineage>
        <taxon>Eukaryota</taxon>
        <taxon>Viridiplantae</taxon>
        <taxon>Streptophyta</taxon>
        <taxon>Embryophyta</taxon>
        <taxon>Tracheophyta</taxon>
        <taxon>Spermatophyta</taxon>
        <taxon>Magnoliopsida</taxon>
        <taxon>eudicotyledons</taxon>
        <taxon>Gunneridae</taxon>
        <taxon>Pentapetalae</taxon>
        <taxon>rosids</taxon>
        <taxon>fabids</taxon>
        <taxon>Fabales</taxon>
        <taxon>Fabaceae</taxon>
        <taxon>Papilionoideae</taxon>
        <taxon>50 kb inversion clade</taxon>
        <taxon>NPAAA clade</taxon>
        <taxon>indigoferoid/millettioid clade</taxon>
        <taxon>Phaseoleae</taxon>
        <taxon>Cajanus</taxon>
    </lineage>
</organism>
<evidence type="ECO:0000259" key="1">
    <source>
        <dbReference type="PROSITE" id="PS50994"/>
    </source>
</evidence>
<dbReference type="InterPro" id="IPR036397">
    <property type="entry name" value="RNaseH_sf"/>
</dbReference>
<dbReference type="PANTHER" id="PTHR42648:SF28">
    <property type="entry name" value="TRANSPOSON-ENCODED PROTEIN WITH RIBONUCLEASE H-LIKE AND RETROVIRUS ZINC FINGER-LIKE DOMAINS"/>
    <property type="match status" value="1"/>
</dbReference>
<dbReference type="PANTHER" id="PTHR42648">
    <property type="entry name" value="TRANSPOSASE, PUTATIVE-RELATED"/>
    <property type="match status" value="1"/>
</dbReference>
<proteinExistence type="predicted"/>
<dbReference type="SUPFAM" id="SSF53098">
    <property type="entry name" value="Ribonuclease H-like"/>
    <property type="match status" value="1"/>
</dbReference>
<gene>
    <name evidence="2" type="ORF">KK1_048398</name>
</gene>
<dbReference type="Proteomes" id="UP000075243">
    <property type="component" value="Unassembled WGS sequence"/>
</dbReference>
<protein>
    <submittedName>
        <fullName evidence="2">Retrovirus-related Pol polyprotein from transposon TNT 1-94</fullName>
    </submittedName>
</protein>
<dbReference type="Pfam" id="PF25597">
    <property type="entry name" value="SH3_retrovirus"/>
    <property type="match status" value="1"/>
</dbReference>
<dbReference type="InterPro" id="IPR001584">
    <property type="entry name" value="Integrase_cat-core"/>
</dbReference>
<feature type="domain" description="Integrase catalytic" evidence="1">
    <location>
        <begin position="52"/>
        <end position="221"/>
    </location>
</feature>
<dbReference type="AlphaFoldDB" id="A0A151QM64"/>
<dbReference type="GO" id="GO:0015074">
    <property type="term" value="P:DNA integration"/>
    <property type="evidence" value="ECO:0007669"/>
    <property type="project" value="InterPro"/>
</dbReference>